<dbReference type="InterPro" id="IPR034660">
    <property type="entry name" value="DinB/YfiT-like"/>
</dbReference>
<comment type="similarity">
    <text evidence="1">Belongs to the DinB family.</text>
</comment>
<organism evidence="3 4">
    <name type="scientific">Marinicrinis lubricantis</name>
    <dbReference type="NCBI Taxonomy" id="2086470"/>
    <lineage>
        <taxon>Bacteria</taxon>
        <taxon>Bacillati</taxon>
        <taxon>Bacillota</taxon>
        <taxon>Bacilli</taxon>
        <taxon>Bacillales</taxon>
        <taxon>Paenibacillaceae</taxon>
    </lineage>
</organism>
<reference evidence="4" key="1">
    <citation type="journal article" date="2019" name="Int. J. Syst. Evol. Microbiol.">
        <title>The Global Catalogue of Microorganisms (GCM) 10K type strain sequencing project: providing services to taxonomists for standard genome sequencing and annotation.</title>
        <authorList>
            <consortium name="The Broad Institute Genomics Platform"/>
            <consortium name="The Broad Institute Genome Sequencing Center for Infectious Disease"/>
            <person name="Wu L."/>
            <person name="Ma J."/>
        </authorList>
    </citation>
    <scope>NUCLEOTIDE SEQUENCE [LARGE SCALE GENOMIC DNA]</scope>
    <source>
        <strain evidence="4">CCM 8749</strain>
    </source>
</reference>
<dbReference type="RefSeq" id="WP_379896175.1">
    <property type="nucleotide sequence ID" value="NZ_CBCSCT010000006.1"/>
</dbReference>
<dbReference type="Pfam" id="PF05163">
    <property type="entry name" value="DinB"/>
    <property type="match status" value="1"/>
</dbReference>
<name>A0ABW1IU90_9BACL</name>
<comment type="caution">
    <text evidence="3">The sequence shown here is derived from an EMBL/GenBank/DDBJ whole genome shotgun (WGS) entry which is preliminary data.</text>
</comment>
<dbReference type="EMBL" id="JBHSQV010000184">
    <property type="protein sequence ID" value="MFC5988695.1"/>
    <property type="molecule type" value="Genomic_DNA"/>
</dbReference>
<protein>
    <submittedName>
        <fullName evidence="3">DinB family protein</fullName>
    </submittedName>
</protein>
<accession>A0ABW1IU90</accession>
<evidence type="ECO:0000256" key="1">
    <source>
        <dbReference type="ARBA" id="ARBA00008635"/>
    </source>
</evidence>
<sequence length="152" mass="17116">MTVLDTFVAGWMPHRKALLELLDCIGEDQLNYKPWEKAMTFSELALHITGSTLFFIGIVKGEERDPNVEAPKARSLAELKQLAQEQTELTKSQLESITAEQLDQIVEFAGMKLPGSALLQLAKDHEVHHKGQLFTYARTAGVENVPFFFKRS</sequence>
<dbReference type="InterPro" id="IPR007837">
    <property type="entry name" value="DinB"/>
</dbReference>
<gene>
    <name evidence="3" type="ORF">ACFPXP_20015</name>
</gene>
<keyword evidence="4" id="KW-1185">Reference proteome</keyword>
<keyword evidence="2" id="KW-0479">Metal-binding</keyword>
<dbReference type="Gene3D" id="1.20.120.450">
    <property type="entry name" value="dinb family like domain"/>
    <property type="match status" value="1"/>
</dbReference>
<evidence type="ECO:0000256" key="2">
    <source>
        <dbReference type="ARBA" id="ARBA00022723"/>
    </source>
</evidence>
<evidence type="ECO:0000313" key="4">
    <source>
        <dbReference type="Proteomes" id="UP001596250"/>
    </source>
</evidence>
<proteinExistence type="inferred from homology"/>
<dbReference type="SUPFAM" id="SSF109854">
    <property type="entry name" value="DinB/YfiT-like putative metalloenzymes"/>
    <property type="match status" value="1"/>
</dbReference>
<evidence type="ECO:0000313" key="3">
    <source>
        <dbReference type="EMBL" id="MFC5988695.1"/>
    </source>
</evidence>
<dbReference type="Proteomes" id="UP001596250">
    <property type="component" value="Unassembled WGS sequence"/>
</dbReference>